<reference evidence="3" key="1">
    <citation type="submission" date="2024-07" db="EMBL/GenBank/DDBJ databases">
        <title>Two chromosome-level genome assemblies of Korean endemic species Abeliophyllum distichum and Forsythia ovata (Oleaceae).</title>
        <authorList>
            <person name="Jang H."/>
        </authorList>
    </citation>
    <scope>NUCLEOTIDE SEQUENCE [LARGE SCALE GENOMIC DNA]</scope>
</reference>
<feature type="region of interest" description="Disordered" evidence="1">
    <location>
        <begin position="1"/>
        <end position="48"/>
    </location>
</feature>
<accession>A0ABD1S3C0</accession>
<evidence type="ECO:0000256" key="1">
    <source>
        <dbReference type="SAM" id="MobiDB-lite"/>
    </source>
</evidence>
<dbReference type="AlphaFoldDB" id="A0ABD1S3C0"/>
<protein>
    <submittedName>
        <fullName evidence="2">Uncharacterized protein</fullName>
    </submittedName>
</protein>
<sequence length="103" mass="11422">MPRKGIEDAGDSRKTRRGWEDPSSEVEDHVSQDRGASRTSIPPPAGKYEYINIGSHRDELDPTILGKLSAPTAIAVASVHKYWTSTFRKATDNCRIDRVVKIG</sequence>
<gene>
    <name evidence="2" type="ORF">Fot_38985</name>
</gene>
<dbReference type="Proteomes" id="UP001604277">
    <property type="component" value="Unassembled WGS sequence"/>
</dbReference>
<evidence type="ECO:0000313" key="3">
    <source>
        <dbReference type="Proteomes" id="UP001604277"/>
    </source>
</evidence>
<feature type="compositionally biased region" description="Basic and acidic residues" evidence="1">
    <location>
        <begin position="1"/>
        <end position="36"/>
    </location>
</feature>
<keyword evidence="3" id="KW-1185">Reference proteome</keyword>
<proteinExistence type="predicted"/>
<comment type="caution">
    <text evidence="2">The sequence shown here is derived from an EMBL/GenBank/DDBJ whole genome shotgun (WGS) entry which is preliminary data.</text>
</comment>
<organism evidence="2 3">
    <name type="scientific">Forsythia ovata</name>
    <dbReference type="NCBI Taxonomy" id="205694"/>
    <lineage>
        <taxon>Eukaryota</taxon>
        <taxon>Viridiplantae</taxon>
        <taxon>Streptophyta</taxon>
        <taxon>Embryophyta</taxon>
        <taxon>Tracheophyta</taxon>
        <taxon>Spermatophyta</taxon>
        <taxon>Magnoliopsida</taxon>
        <taxon>eudicotyledons</taxon>
        <taxon>Gunneridae</taxon>
        <taxon>Pentapetalae</taxon>
        <taxon>asterids</taxon>
        <taxon>lamiids</taxon>
        <taxon>Lamiales</taxon>
        <taxon>Oleaceae</taxon>
        <taxon>Forsythieae</taxon>
        <taxon>Forsythia</taxon>
    </lineage>
</organism>
<evidence type="ECO:0000313" key="2">
    <source>
        <dbReference type="EMBL" id="KAL2495228.1"/>
    </source>
</evidence>
<dbReference type="EMBL" id="JBFOLJ010000011">
    <property type="protein sequence ID" value="KAL2495228.1"/>
    <property type="molecule type" value="Genomic_DNA"/>
</dbReference>
<name>A0ABD1S3C0_9LAMI</name>